<dbReference type="AlphaFoldDB" id="E4XC94"/>
<keyword evidence="2" id="KW-1133">Transmembrane helix</keyword>
<dbReference type="OrthoDB" id="10522716at2759"/>
<evidence type="ECO:0000313" key="3">
    <source>
        <dbReference type="EMBL" id="CBY09219.1"/>
    </source>
</evidence>
<keyword evidence="4" id="KW-1185">Reference proteome</keyword>
<keyword evidence="1" id="KW-0175">Coiled coil</keyword>
<protein>
    <submittedName>
        <fullName evidence="3">Uncharacterized protein</fullName>
    </submittedName>
</protein>
<gene>
    <name evidence="3" type="ORF">GSOID_T00007749001</name>
</gene>
<feature type="coiled-coil region" evidence="1">
    <location>
        <begin position="3"/>
        <end position="102"/>
    </location>
</feature>
<evidence type="ECO:0000256" key="2">
    <source>
        <dbReference type="SAM" id="Phobius"/>
    </source>
</evidence>
<evidence type="ECO:0000313" key="4">
    <source>
        <dbReference type="Proteomes" id="UP000001307"/>
    </source>
</evidence>
<dbReference type="EMBL" id="FN653035">
    <property type="protein sequence ID" value="CBY09219.1"/>
    <property type="molecule type" value="Genomic_DNA"/>
</dbReference>
<keyword evidence="2" id="KW-0812">Transmembrane</keyword>
<evidence type="ECO:0000256" key="1">
    <source>
        <dbReference type="SAM" id="Coils"/>
    </source>
</evidence>
<keyword evidence="2" id="KW-0472">Membrane</keyword>
<accession>E4XC94</accession>
<proteinExistence type="predicted"/>
<dbReference type="InParanoid" id="E4XC94"/>
<reference evidence="3" key="1">
    <citation type="journal article" date="2010" name="Science">
        <title>Plasticity of animal genome architecture unmasked by rapid evolution of a pelagic tunicate.</title>
        <authorList>
            <person name="Denoeud F."/>
            <person name="Henriet S."/>
            <person name="Mungpakdee S."/>
            <person name="Aury J.M."/>
            <person name="Da Silva C."/>
            <person name="Brinkmann H."/>
            <person name="Mikhaleva J."/>
            <person name="Olsen L.C."/>
            <person name="Jubin C."/>
            <person name="Canestro C."/>
            <person name="Bouquet J.M."/>
            <person name="Danks G."/>
            <person name="Poulain J."/>
            <person name="Campsteijn C."/>
            <person name="Adamski M."/>
            <person name="Cross I."/>
            <person name="Yadetie F."/>
            <person name="Muffato M."/>
            <person name="Louis A."/>
            <person name="Butcher S."/>
            <person name="Tsagkogeorga G."/>
            <person name="Konrad A."/>
            <person name="Singh S."/>
            <person name="Jensen M.F."/>
            <person name="Cong E.H."/>
            <person name="Eikeseth-Otteraa H."/>
            <person name="Noel B."/>
            <person name="Anthouard V."/>
            <person name="Porcel B.M."/>
            <person name="Kachouri-Lafond R."/>
            <person name="Nishino A."/>
            <person name="Ugolini M."/>
            <person name="Chourrout P."/>
            <person name="Nishida H."/>
            <person name="Aasland R."/>
            <person name="Huzurbazar S."/>
            <person name="Westhof E."/>
            <person name="Delsuc F."/>
            <person name="Lehrach H."/>
            <person name="Reinhardt R."/>
            <person name="Weissenbach J."/>
            <person name="Roy S.W."/>
            <person name="Artiguenave F."/>
            <person name="Postlethwait J.H."/>
            <person name="Manak J.R."/>
            <person name="Thompson E.M."/>
            <person name="Jaillon O."/>
            <person name="Du Pasquier L."/>
            <person name="Boudinot P."/>
            <person name="Liberles D.A."/>
            <person name="Volff J.N."/>
            <person name="Philippe H."/>
            <person name="Lenhard B."/>
            <person name="Roest Crollius H."/>
            <person name="Wincker P."/>
            <person name="Chourrout D."/>
        </authorList>
    </citation>
    <scope>NUCLEOTIDE SEQUENCE [LARGE SCALE GENOMIC DNA]</scope>
</reference>
<name>E4XC94_OIKDI</name>
<dbReference type="Proteomes" id="UP000001307">
    <property type="component" value="Unassembled WGS sequence"/>
</dbReference>
<organism evidence="3">
    <name type="scientific">Oikopleura dioica</name>
    <name type="common">Tunicate</name>
    <dbReference type="NCBI Taxonomy" id="34765"/>
    <lineage>
        <taxon>Eukaryota</taxon>
        <taxon>Metazoa</taxon>
        <taxon>Chordata</taxon>
        <taxon>Tunicata</taxon>
        <taxon>Appendicularia</taxon>
        <taxon>Copelata</taxon>
        <taxon>Oikopleuridae</taxon>
        <taxon>Oikopleura</taxon>
    </lineage>
</organism>
<feature type="transmembrane region" description="Helical" evidence="2">
    <location>
        <begin position="103"/>
        <end position="123"/>
    </location>
</feature>
<sequence>MNNEFSEQKVEHATRNVKSTRRRSLIVKNVANAQKRWQKNFLGKVKDNFEKLENRSAALEDARIRTDANVYELSNRIDGNAELAHNEKLKEQNRRAERIEARIWYFVIFMYFVLVGGILIYTFSIRECGCIGEHCADNIFARGRNIENINMSPNCTTAVRFTKTNMTRSFPTAYTSTGWAESYIKDSIWISKFEVNCHGNIY</sequence>